<comment type="caution">
    <text evidence="1">The sequence shown here is derived from an EMBL/GenBank/DDBJ whole genome shotgun (WGS) entry which is preliminary data.</text>
</comment>
<sequence>MLSRRHITFITGGFNAKLGRRCLDESFVGPHACGYRNRNGHELASYVDLLTGYLLHLRPD</sequence>
<evidence type="ECO:0000313" key="2">
    <source>
        <dbReference type="Proteomes" id="UP000198211"/>
    </source>
</evidence>
<protein>
    <submittedName>
        <fullName evidence="1">Uncharacterized protein</fullName>
    </submittedName>
</protein>
<gene>
    <name evidence="1" type="ORF">PHMEG_0002951</name>
</gene>
<dbReference type="Proteomes" id="UP000198211">
    <property type="component" value="Unassembled WGS sequence"/>
</dbReference>
<keyword evidence="2" id="KW-1185">Reference proteome</keyword>
<name>A0A225WXE7_9STRA</name>
<dbReference type="EMBL" id="NBNE01000143">
    <property type="protein sequence ID" value="OWZ22361.1"/>
    <property type="molecule type" value="Genomic_DNA"/>
</dbReference>
<evidence type="ECO:0000313" key="1">
    <source>
        <dbReference type="EMBL" id="OWZ22361.1"/>
    </source>
</evidence>
<reference evidence="2" key="1">
    <citation type="submission" date="2017-03" db="EMBL/GenBank/DDBJ databases">
        <title>Phytopthora megakarya and P. palmivora, two closely related causual agents of cacao black pod achieved similar genome size and gene model numbers by different mechanisms.</title>
        <authorList>
            <person name="Ali S."/>
            <person name="Shao J."/>
            <person name="Larry D.J."/>
            <person name="Kronmiller B."/>
            <person name="Shen D."/>
            <person name="Strem M.D."/>
            <person name="Melnick R.L."/>
            <person name="Guiltinan M.J."/>
            <person name="Tyler B.M."/>
            <person name="Meinhardt L.W."/>
            <person name="Bailey B.A."/>
        </authorList>
    </citation>
    <scope>NUCLEOTIDE SEQUENCE [LARGE SCALE GENOMIC DNA]</scope>
    <source>
        <strain evidence="2">zdho120</strain>
    </source>
</reference>
<dbReference type="OrthoDB" id="5824787at2759"/>
<organism evidence="1 2">
    <name type="scientific">Phytophthora megakarya</name>
    <dbReference type="NCBI Taxonomy" id="4795"/>
    <lineage>
        <taxon>Eukaryota</taxon>
        <taxon>Sar</taxon>
        <taxon>Stramenopiles</taxon>
        <taxon>Oomycota</taxon>
        <taxon>Peronosporomycetes</taxon>
        <taxon>Peronosporales</taxon>
        <taxon>Peronosporaceae</taxon>
        <taxon>Phytophthora</taxon>
    </lineage>
</organism>
<proteinExistence type="predicted"/>
<accession>A0A225WXE7</accession>
<dbReference type="AlphaFoldDB" id="A0A225WXE7"/>